<feature type="compositionally biased region" description="Low complexity" evidence="3">
    <location>
        <begin position="36"/>
        <end position="45"/>
    </location>
</feature>
<feature type="compositionally biased region" description="Polar residues" evidence="3">
    <location>
        <begin position="1"/>
        <end position="10"/>
    </location>
</feature>
<keyword evidence="1" id="KW-0677">Repeat</keyword>
<comment type="caution">
    <text evidence="4">The sequence shown here is derived from an EMBL/GenBank/DDBJ whole genome shotgun (WGS) entry which is preliminary data.</text>
</comment>
<name>A0A1Z5KGH9_FISSO</name>
<feature type="region of interest" description="Disordered" evidence="3">
    <location>
        <begin position="1"/>
        <end position="45"/>
    </location>
</feature>
<accession>A0A1Z5KGH9</accession>
<dbReference type="SUPFAM" id="SSF48371">
    <property type="entry name" value="ARM repeat"/>
    <property type="match status" value="1"/>
</dbReference>
<dbReference type="PANTHER" id="PTHR23346:SF7">
    <property type="entry name" value="STALLED RIBOSOME SENSOR GCN1"/>
    <property type="match status" value="1"/>
</dbReference>
<dbReference type="Gene3D" id="1.25.10.10">
    <property type="entry name" value="Leucine-rich Repeat Variant"/>
    <property type="match status" value="1"/>
</dbReference>
<proteinExistence type="predicted"/>
<dbReference type="Pfam" id="PF24987">
    <property type="entry name" value="HEAT_EF3_N"/>
    <property type="match status" value="1"/>
</dbReference>
<dbReference type="OrthoDB" id="2110130at2759"/>
<dbReference type="GO" id="GO:0005829">
    <property type="term" value="C:cytosol"/>
    <property type="evidence" value="ECO:0007669"/>
    <property type="project" value="TreeGrafter"/>
</dbReference>
<evidence type="ECO:0000256" key="2">
    <source>
        <dbReference type="PROSITE-ProRule" id="PRU00103"/>
    </source>
</evidence>
<dbReference type="Pfam" id="PF24984">
    <property type="entry name" value="HEAT_EF3_GNC1"/>
    <property type="match status" value="1"/>
</dbReference>
<feature type="compositionally biased region" description="Basic and acidic residues" evidence="3">
    <location>
        <begin position="535"/>
        <end position="551"/>
    </location>
</feature>
<dbReference type="InterPro" id="IPR016024">
    <property type="entry name" value="ARM-type_fold"/>
</dbReference>
<feature type="region of interest" description="Disordered" evidence="3">
    <location>
        <begin position="535"/>
        <end position="561"/>
    </location>
</feature>
<feature type="repeat" description="HEAT" evidence="2">
    <location>
        <begin position="412"/>
        <end position="450"/>
    </location>
</feature>
<dbReference type="Proteomes" id="UP000198406">
    <property type="component" value="Unassembled WGS sequence"/>
</dbReference>
<sequence length="579" mass="62051">MVEINASTKISVKKTAPPPKVATGKPSAAVGGHRGSAPPLKPSALASPETVASLLSKSKEEQKSFVFDHFQKALGEESIVKNISTPHAASTTKDRAGAAADVAVAAKELGVAFVLKECQIIEKMQLALFPDGIDKLFVNHVSDPVEGGLRPSMSALSLASMETEATTAGSLGTDSKRGKSTPANAREGSLLVIRALCEIVGKLAEPFVVGAFLAASLDECGSASSSVRQAAEDATSAIISMAHPWAFPAVLCPLLLQSLKSTEWRVKTTALERLEQCAKVNASYQVYKLIPKLIPALTDQVFDTKPQVAKATKSTLLAVCNTNTNQDIKNAIPAIVNAICKPADTNKAVSELMGTTFVVPVDASTLALLCPVLARALKEKLAIHKRQACLVISNMSKLVISPESIAPFGSLLVPELKKVATNVQFEEIRDEALKALANLTKALGDSYALAAQTQTDGDRTVTTNTTTSTSDSAQQAELMESEQARVEAEQKRIEAERLEAQRKEEEQAKKEEEERKRFKEAMDAQRELDLIAAKEAAEKKKEEEIQREKQRLSTKSSSGTCQGCGLKKCKKTCMFYSGK</sequence>
<dbReference type="GO" id="GO:0034198">
    <property type="term" value="P:cellular response to amino acid starvation"/>
    <property type="evidence" value="ECO:0007669"/>
    <property type="project" value="TreeGrafter"/>
</dbReference>
<dbReference type="GO" id="GO:0019887">
    <property type="term" value="F:protein kinase regulator activity"/>
    <property type="evidence" value="ECO:0007669"/>
    <property type="project" value="TreeGrafter"/>
</dbReference>
<dbReference type="GO" id="GO:0006417">
    <property type="term" value="P:regulation of translation"/>
    <property type="evidence" value="ECO:0007669"/>
    <property type="project" value="TreeGrafter"/>
</dbReference>
<evidence type="ECO:0000256" key="3">
    <source>
        <dbReference type="SAM" id="MobiDB-lite"/>
    </source>
</evidence>
<feature type="region of interest" description="Disordered" evidence="3">
    <location>
        <begin position="499"/>
        <end position="521"/>
    </location>
</feature>
<evidence type="ECO:0008006" key="6">
    <source>
        <dbReference type="Google" id="ProtNLM"/>
    </source>
</evidence>
<reference evidence="4 5" key="1">
    <citation type="journal article" date="2015" name="Plant Cell">
        <title>Oil accumulation by the oleaginous diatom Fistulifera solaris as revealed by the genome and transcriptome.</title>
        <authorList>
            <person name="Tanaka T."/>
            <person name="Maeda Y."/>
            <person name="Veluchamy A."/>
            <person name="Tanaka M."/>
            <person name="Abida H."/>
            <person name="Marechal E."/>
            <person name="Bowler C."/>
            <person name="Muto M."/>
            <person name="Sunaga Y."/>
            <person name="Tanaka M."/>
            <person name="Yoshino T."/>
            <person name="Taniguchi T."/>
            <person name="Fukuda Y."/>
            <person name="Nemoto M."/>
            <person name="Matsumoto M."/>
            <person name="Wong P.S."/>
            <person name="Aburatani S."/>
            <person name="Fujibuchi W."/>
        </authorList>
    </citation>
    <scope>NUCLEOTIDE SEQUENCE [LARGE SCALE GENOMIC DNA]</scope>
    <source>
        <strain evidence="4 5">JPCC DA0580</strain>
    </source>
</reference>
<feature type="region of interest" description="Disordered" evidence="3">
    <location>
        <begin position="453"/>
        <end position="475"/>
    </location>
</feature>
<evidence type="ECO:0000313" key="5">
    <source>
        <dbReference type="Proteomes" id="UP000198406"/>
    </source>
</evidence>
<dbReference type="AlphaFoldDB" id="A0A1Z5KGH9"/>
<dbReference type="InterPro" id="IPR011989">
    <property type="entry name" value="ARM-like"/>
</dbReference>
<dbReference type="PANTHER" id="PTHR23346">
    <property type="entry name" value="TRANSLATIONAL ACTIVATOR GCN1-RELATED"/>
    <property type="match status" value="1"/>
</dbReference>
<protein>
    <recommendedName>
        <fullName evidence="6">TOG domain-containing protein</fullName>
    </recommendedName>
</protein>
<dbReference type="EMBL" id="BDSP01000223">
    <property type="protein sequence ID" value="GAX25316.1"/>
    <property type="molecule type" value="Genomic_DNA"/>
</dbReference>
<organism evidence="4 5">
    <name type="scientific">Fistulifera solaris</name>
    <name type="common">Oleaginous diatom</name>
    <dbReference type="NCBI Taxonomy" id="1519565"/>
    <lineage>
        <taxon>Eukaryota</taxon>
        <taxon>Sar</taxon>
        <taxon>Stramenopiles</taxon>
        <taxon>Ochrophyta</taxon>
        <taxon>Bacillariophyta</taxon>
        <taxon>Bacillariophyceae</taxon>
        <taxon>Bacillariophycidae</taxon>
        <taxon>Naviculales</taxon>
        <taxon>Naviculaceae</taxon>
        <taxon>Fistulifera</taxon>
    </lineage>
</organism>
<keyword evidence="5" id="KW-1185">Reference proteome</keyword>
<dbReference type="InterPro" id="IPR021133">
    <property type="entry name" value="HEAT_type_2"/>
</dbReference>
<dbReference type="InParanoid" id="A0A1Z5KGH9"/>
<dbReference type="PROSITE" id="PS50077">
    <property type="entry name" value="HEAT_REPEAT"/>
    <property type="match status" value="1"/>
</dbReference>
<evidence type="ECO:0000256" key="1">
    <source>
        <dbReference type="ARBA" id="ARBA00022737"/>
    </source>
</evidence>
<evidence type="ECO:0000313" key="4">
    <source>
        <dbReference type="EMBL" id="GAX25316.1"/>
    </source>
</evidence>
<gene>
    <name evidence="4" type="ORF">FisN_5Lh407</name>
</gene>